<feature type="compositionally biased region" description="Basic and acidic residues" evidence="1">
    <location>
        <begin position="176"/>
        <end position="187"/>
    </location>
</feature>
<feature type="region of interest" description="Disordered" evidence="1">
    <location>
        <begin position="166"/>
        <end position="191"/>
    </location>
</feature>
<dbReference type="EMBL" id="MINN01000128">
    <property type="protein sequence ID" value="OIU68810.1"/>
    <property type="molecule type" value="Genomic_DNA"/>
</dbReference>
<protein>
    <submittedName>
        <fullName evidence="2">Uncharacterized protein</fullName>
    </submittedName>
</protein>
<dbReference type="AlphaFoldDB" id="A0A1J6VU79"/>
<reference evidence="2 3" key="1">
    <citation type="submission" date="2016-09" db="EMBL/GenBank/DDBJ databases">
        <title>Bacillus aquimaris SAMM genome sequence reveals colonization and biosurfactant production capacities.</title>
        <authorList>
            <person name="Waghmode S.R."/>
            <person name="Suryavanshi M.V."/>
        </authorList>
    </citation>
    <scope>NUCLEOTIDE SEQUENCE [LARGE SCALE GENOMIC DNA]</scope>
    <source>
        <strain evidence="2 3">SAMM</strain>
    </source>
</reference>
<organism evidence="2 3">
    <name type="scientific">Rossellomorea aquimaris</name>
    <dbReference type="NCBI Taxonomy" id="189382"/>
    <lineage>
        <taxon>Bacteria</taxon>
        <taxon>Bacillati</taxon>
        <taxon>Bacillota</taxon>
        <taxon>Bacilli</taxon>
        <taxon>Bacillales</taxon>
        <taxon>Bacillaceae</taxon>
        <taxon>Rossellomorea</taxon>
    </lineage>
</organism>
<evidence type="ECO:0000256" key="1">
    <source>
        <dbReference type="SAM" id="MobiDB-lite"/>
    </source>
</evidence>
<proteinExistence type="predicted"/>
<evidence type="ECO:0000313" key="2">
    <source>
        <dbReference type="EMBL" id="OIU68810.1"/>
    </source>
</evidence>
<dbReference type="OrthoDB" id="9916068at2"/>
<sequence>MDNKNMIEELYKLIQEQVKKEDGQLSIESALEMMTSAIKENELNKELKDHSDSLKTHLESIMPENLKGMEPLKDKAAAFLKGDSLNTDALQQLMNGVLNNDVFKQQLSQLTTGKELDAKSLMNGFSSMLQGNGGTGNLIPMNLLNLVQGMDLMKLIDGAAVRRKNKSKNIQVQNNDSKENSKNENIKSKQKTSINNSYKVDYEYDECDLWY</sequence>
<dbReference type="Proteomes" id="UP000182062">
    <property type="component" value="Unassembled WGS sequence"/>
</dbReference>
<keyword evidence="3" id="KW-1185">Reference proteome</keyword>
<accession>A0A1J6VU79</accession>
<comment type="caution">
    <text evidence="2">The sequence shown here is derived from an EMBL/GenBank/DDBJ whole genome shotgun (WGS) entry which is preliminary data.</text>
</comment>
<gene>
    <name evidence="2" type="ORF">BHE18_18030</name>
</gene>
<name>A0A1J6VU79_9BACI</name>
<dbReference type="RefSeq" id="WP_071620234.1">
    <property type="nucleotide sequence ID" value="NZ_MINN01000128.1"/>
</dbReference>
<evidence type="ECO:0000313" key="3">
    <source>
        <dbReference type="Proteomes" id="UP000182062"/>
    </source>
</evidence>